<keyword evidence="3" id="KW-0813">Transport</keyword>
<dbReference type="OrthoDB" id="951235at2"/>
<dbReference type="GO" id="GO:0009055">
    <property type="term" value="F:electron transfer activity"/>
    <property type="evidence" value="ECO:0007669"/>
    <property type="project" value="InterPro"/>
</dbReference>
<evidence type="ECO:0000256" key="1">
    <source>
        <dbReference type="ARBA" id="ARBA00003196"/>
    </source>
</evidence>
<evidence type="ECO:0000313" key="10">
    <source>
        <dbReference type="EMBL" id="OZC02860.1"/>
    </source>
</evidence>
<dbReference type="GO" id="GO:0005506">
    <property type="term" value="F:iron ion binding"/>
    <property type="evidence" value="ECO:0007669"/>
    <property type="project" value="InterPro"/>
</dbReference>
<evidence type="ECO:0000256" key="7">
    <source>
        <dbReference type="ARBA" id="ARBA00022982"/>
    </source>
</evidence>
<evidence type="ECO:0000256" key="5">
    <source>
        <dbReference type="ARBA" id="ARBA00022617"/>
    </source>
</evidence>
<dbReference type="NCBIfam" id="NF033196">
    <property type="entry name" value="c_type_nonphoto"/>
    <property type="match status" value="1"/>
</dbReference>
<name>A0A259TYU5_9BACT</name>
<keyword evidence="11" id="KW-1185">Reference proteome</keyword>
<dbReference type="Gene3D" id="1.10.468.10">
    <property type="entry name" value="Photosynthetic Reaction Center, subunit C, domain 2"/>
    <property type="match status" value="1"/>
</dbReference>
<reference evidence="10 11" key="1">
    <citation type="submission" date="2016-11" db="EMBL/GenBank/DDBJ databases">
        <title>Study of marine rhodopsin-containing bacteria.</title>
        <authorList>
            <person name="Yoshizawa S."/>
            <person name="Kumagai Y."/>
            <person name="Kogure K."/>
        </authorList>
    </citation>
    <scope>NUCLEOTIDE SEQUENCE [LARGE SCALE GENOMIC DNA]</scope>
    <source>
        <strain evidence="10 11">SG-29</strain>
    </source>
</reference>
<feature type="signal peptide" evidence="9">
    <location>
        <begin position="1"/>
        <end position="19"/>
    </location>
</feature>
<comment type="function">
    <text evidence="1">The reaction center of purple bacteria contains a tightly bound cytochrome molecule which re-reduces the photo oxidized primary electron donor.</text>
</comment>
<evidence type="ECO:0000256" key="6">
    <source>
        <dbReference type="ARBA" id="ARBA00022723"/>
    </source>
</evidence>
<dbReference type="EMBL" id="MQWB01000001">
    <property type="protein sequence ID" value="OZC02860.1"/>
    <property type="molecule type" value="Genomic_DNA"/>
</dbReference>
<keyword evidence="6" id="KW-0479">Metal-binding</keyword>
<evidence type="ECO:0000256" key="3">
    <source>
        <dbReference type="ARBA" id="ARBA00022448"/>
    </source>
</evidence>
<organism evidence="10 11">
    <name type="scientific">Rubricoccus marinus</name>
    <dbReference type="NCBI Taxonomy" id="716817"/>
    <lineage>
        <taxon>Bacteria</taxon>
        <taxon>Pseudomonadati</taxon>
        <taxon>Rhodothermota</taxon>
        <taxon>Rhodothermia</taxon>
        <taxon>Rhodothermales</taxon>
        <taxon>Rubricoccaceae</taxon>
        <taxon>Rubricoccus</taxon>
    </lineage>
</organism>
<dbReference type="AlphaFoldDB" id="A0A259TYU5"/>
<evidence type="ECO:0000256" key="8">
    <source>
        <dbReference type="ARBA" id="ARBA00023004"/>
    </source>
</evidence>
<dbReference type="InterPro" id="IPR036280">
    <property type="entry name" value="Multihaem_cyt_sf"/>
</dbReference>
<evidence type="ECO:0000256" key="9">
    <source>
        <dbReference type="SAM" id="SignalP"/>
    </source>
</evidence>
<feature type="chain" id="PRO_5012966458" description="Photosynthetic reaction center cytochrome c subunit" evidence="9">
    <location>
        <begin position="20"/>
        <end position="147"/>
    </location>
</feature>
<dbReference type="GO" id="GO:0020037">
    <property type="term" value="F:heme binding"/>
    <property type="evidence" value="ECO:0007669"/>
    <property type="project" value="InterPro"/>
</dbReference>
<dbReference type="InterPro" id="IPR023119">
    <property type="entry name" value="Multihaem_cyt_PRC_cyt_su-like"/>
</dbReference>
<keyword evidence="7" id="KW-0249">Electron transport</keyword>
<sequence>MRLTLLVAALLFVTLSAYAPHLSAAPSAPEAKADSTEWENLQVLPDSLSRDELIGMMRGYADGLGVKCGYCHVREDGEFAFGSDAKPEKEVARGMIRMVRQINTEILPAIDRSTDEAAEPQVDVTCWTCHRGDAKPRALPSPSEPQR</sequence>
<gene>
    <name evidence="10" type="ORF">BSZ36_07665</name>
</gene>
<dbReference type="InterPro" id="IPR003158">
    <property type="entry name" value="Photosyn_RC_cyt_c-su"/>
</dbReference>
<dbReference type="Proteomes" id="UP000216446">
    <property type="component" value="Unassembled WGS sequence"/>
</dbReference>
<protein>
    <recommendedName>
        <fullName evidence="2">Photosynthetic reaction center cytochrome c subunit</fullName>
    </recommendedName>
</protein>
<evidence type="ECO:0000256" key="4">
    <source>
        <dbReference type="ARBA" id="ARBA00022531"/>
    </source>
</evidence>
<dbReference type="InParanoid" id="A0A259TYU5"/>
<evidence type="ECO:0000313" key="11">
    <source>
        <dbReference type="Proteomes" id="UP000216446"/>
    </source>
</evidence>
<comment type="caution">
    <text evidence="10">The sequence shown here is derived from an EMBL/GenBank/DDBJ whole genome shotgun (WGS) entry which is preliminary data.</text>
</comment>
<dbReference type="GO" id="GO:0019684">
    <property type="term" value="P:photosynthesis, light reaction"/>
    <property type="evidence" value="ECO:0007669"/>
    <property type="project" value="InterPro"/>
</dbReference>
<accession>A0A259TYU5</accession>
<keyword evidence="4" id="KW-0602">Photosynthesis</keyword>
<keyword evidence="5" id="KW-0349">Heme</keyword>
<dbReference type="Pfam" id="PF02276">
    <property type="entry name" value="CytoC_RC"/>
    <property type="match status" value="1"/>
</dbReference>
<dbReference type="GO" id="GO:0030077">
    <property type="term" value="C:plasma membrane light-harvesting complex"/>
    <property type="evidence" value="ECO:0007669"/>
    <property type="project" value="InterPro"/>
</dbReference>
<proteinExistence type="predicted"/>
<dbReference type="RefSeq" id="WP_094547545.1">
    <property type="nucleotide sequence ID" value="NZ_MQWB01000001.1"/>
</dbReference>
<keyword evidence="8" id="KW-0408">Iron</keyword>
<dbReference type="SUPFAM" id="SSF48695">
    <property type="entry name" value="Multiheme cytochromes"/>
    <property type="match status" value="1"/>
</dbReference>
<keyword evidence="9" id="KW-0732">Signal</keyword>
<evidence type="ECO:0000256" key="2">
    <source>
        <dbReference type="ARBA" id="ARBA00015978"/>
    </source>
</evidence>